<keyword evidence="5 6" id="KW-0408">Iron</keyword>
<dbReference type="GO" id="GO:0020037">
    <property type="term" value="F:heme binding"/>
    <property type="evidence" value="ECO:0007669"/>
    <property type="project" value="InterPro"/>
</dbReference>
<protein>
    <submittedName>
        <fullName evidence="9">Cytochrome c</fullName>
    </submittedName>
</protein>
<reference evidence="9 10" key="1">
    <citation type="submission" date="2018-06" db="EMBL/GenBank/DDBJ databases">
        <title>Paenibacillus montanisoli sp. nov., isolated from mountain area soil.</title>
        <authorList>
            <person name="Wu M."/>
        </authorList>
    </citation>
    <scope>NUCLEOTIDE SEQUENCE [LARGE SCALE GENOMIC DNA]</scope>
    <source>
        <strain evidence="9 10">RA17</strain>
    </source>
</reference>
<dbReference type="OrthoDB" id="7933886at2"/>
<dbReference type="EMBL" id="QLUW01000003">
    <property type="protein sequence ID" value="RAP75243.1"/>
    <property type="molecule type" value="Genomic_DNA"/>
</dbReference>
<evidence type="ECO:0000256" key="6">
    <source>
        <dbReference type="PROSITE-ProRule" id="PRU00433"/>
    </source>
</evidence>
<keyword evidence="4" id="KW-0249">Electron transport</keyword>
<evidence type="ECO:0000259" key="8">
    <source>
        <dbReference type="PROSITE" id="PS51007"/>
    </source>
</evidence>
<dbReference type="Pfam" id="PF13442">
    <property type="entry name" value="Cytochrome_CBB3"/>
    <property type="match status" value="1"/>
</dbReference>
<evidence type="ECO:0000256" key="2">
    <source>
        <dbReference type="ARBA" id="ARBA00022617"/>
    </source>
</evidence>
<gene>
    <name evidence="9" type="ORF">DL346_17875</name>
</gene>
<keyword evidence="3 6" id="KW-0479">Metal-binding</keyword>
<dbReference type="Proteomes" id="UP000249260">
    <property type="component" value="Unassembled WGS sequence"/>
</dbReference>
<evidence type="ECO:0000313" key="9">
    <source>
        <dbReference type="EMBL" id="RAP75243.1"/>
    </source>
</evidence>
<evidence type="ECO:0000256" key="4">
    <source>
        <dbReference type="ARBA" id="ARBA00022982"/>
    </source>
</evidence>
<dbReference type="PANTHER" id="PTHR37823:SF4">
    <property type="entry name" value="MENAQUINOL-CYTOCHROME C REDUCTASE CYTOCHROME B_C SUBUNIT"/>
    <property type="match status" value="1"/>
</dbReference>
<organism evidence="9 10">
    <name type="scientific">Paenibacillus montanisoli</name>
    <dbReference type="NCBI Taxonomy" id="2081970"/>
    <lineage>
        <taxon>Bacteria</taxon>
        <taxon>Bacillati</taxon>
        <taxon>Bacillota</taxon>
        <taxon>Bacilli</taxon>
        <taxon>Bacillales</taxon>
        <taxon>Paenibacillaceae</taxon>
        <taxon>Paenibacillus</taxon>
    </lineage>
</organism>
<keyword evidence="1" id="KW-0813">Transport</keyword>
<evidence type="ECO:0000313" key="10">
    <source>
        <dbReference type="Proteomes" id="UP000249260"/>
    </source>
</evidence>
<dbReference type="RefSeq" id="WP_112883507.1">
    <property type="nucleotide sequence ID" value="NZ_QLUW01000003.1"/>
</dbReference>
<evidence type="ECO:0000256" key="7">
    <source>
        <dbReference type="SAM" id="SignalP"/>
    </source>
</evidence>
<evidence type="ECO:0000256" key="1">
    <source>
        <dbReference type="ARBA" id="ARBA00022448"/>
    </source>
</evidence>
<accession>A0A328U0E2</accession>
<proteinExistence type="predicted"/>
<keyword evidence="7" id="KW-0732">Signal</keyword>
<feature type="chain" id="PRO_5016426884" evidence="7">
    <location>
        <begin position="37"/>
        <end position="111"/>
    </location>
</feature>
<dbReference type="SUPFAM" id="SSF46626">
    <property type="entry name" value="Cytochrome c"/>
    <property type="match status" value="1"/>
</dbReference>
<dbReference type="AlphaFoldDB" id="A0A328U0E2"/>
<dbReference type="PROSITE" id="PS51007">
    <property type="entry name" value="CYTC"/>
    <property type="match status" value="1"/>
</dbReference>
<feature type="signal peptide" evidence="7">
    <location>
        <begin position="1"/>
        <end position="36"/>
    </location>
</feature>
<name>A0A328U0E2_9BACL</name>
<dbReference type="InterPro" id="IPR009056">
    <property type="entry name" value="Cyt_c-like_dom"/>
</dbReference>
<dbReference type="Gene3D" id="1.10.760.10">
    <property type="entry name" value="Cytochrome c-like domain"/>
    <property type="match status" value="1"/>
</dbReference>
<dbReference type="InterPro" id="IPR051811">
    <property type="entry name" value="Cytochrome_c550/c551-like"/>
</dbReference>
<dbReference type="PROSITE" id="PS51257">
    <property type="entry name" value="PROKAR_LIPOPROTEIN"/>
    <property type="match status" value="1"/>
</dbReference>
<dbReference type="InterPro" id="IPR036909">
    <property type="entry name" value="Cyt_c-like_dom_sf"/>
</dbReference>
<dbReference type="GO" id="GO:0009055">
    <property type="term" value="F:electron transfer activity"/>
    <property type="evidence" value="ECO:0007669"/>
    <property type="project" value="InterPro"/>
</dbReference>
<feature type="domain" description="Cytochrome c" evidence="8">
    <location>
        <begin position="34"/>
        <end position="111"/>
    </location>
</feature>
<dbReference type="PRINTS" id="PR00605">
    <property type="entry name" value="CYTCHROMECIC"/>
</dbReference>
<evidence type="ECO:0000256" key="5">
    <source>
        <dbReference type="ARBA" id="ARBA00023004"/>
    </source>
</evidence>
<sequence>MNKRFARPAYLTIALMLAACLLLTGCGSSSPTTTTAADVPQVYKSNCISCHGSELQGRMGPSTNLQQVGKRMSKEQIATQIKKGGGGMPAFSGKLSADEVDELANWLSSKK</sequence>
<dbReference type="PANTHER" id="PTHR37823">
    <property type="entry name" value="CYTOCHROME C-553-LIKE"/>
    <property type="match status" value="1"/>
</dbReference>
<dbReference type="GO" id="GO:0005506">
    <property type="term" value="F:iron ion binding"/>
    <property type="evidence" value="ECO:0007669"/>
    <property type="project" value="InterPro"/>
</dbReference>
<comment type="caution">
    <text evidence="9">The sequence shown here is derived from an EMBL/GenBank/DDBJ whole genome shotgun (WGS) entry which is preliminary data.</text>
</comment>
<evidence type="ECO:0000256" key="3">
    <source>
        <dbReference type="ARBA" id="ARBA00022723"/>
    </source>
</evidence>
<dbReference type="InterPro" id="IPR008168">
    <property type="entry name" value="Cyt_C_IC"/>
</dbReference>
<keyword evidence="2 6" id="KW-0349">Heme</keyword>
<keyword evidence="10" id="KW-1185">Reference proteome</keyword>